<gene>
    <name evidence="1" type="ordered locus">MmarC6_1469</name>
</gene>
<dbReference type="EMBL" id="CP000867">
    <property type="protein sequence ID" value="ABX02282.1"/>
    <property type="molecule type" value="Genomic_DNA"/>
</dbReference>
<proteinExistence type="predicted"/>
<dbReference type="AlphaFoldDB" id="A9AAA9"/>
<accession>A9AAA9</accession>
<protein>
    <submittedName>
        <fullName evidence="1">Uncharacterized protein</fullName>
    </submittedName>
</protein>
<dbReference type="STRING" id="444158.MmarC6_1469"/>
<evidence type="ECO:0000313" key="1">
    <source>
        <dbReference type="EMBL" id="ABX02282.1"/>
    </source>
</evidence>
<organism evidence="1">
    <name type="scientific">Methanococcus maripaludis (strain C6 / ATCC BAA-1332)</name>
    <dbReference type="NCBI Taxonomy" id="444158"/>
    <lineage>
        <taxon>Archaea</taxon>
        <taxon>Methanobacteriati</taxon>
        <taxon>Methanobacteriota</taxon>
        <taxon>Methanomada group</taxon>
        <taxon>Methanococci</taxon>
        <taxon>Methanococcales</taxon>
        <taxon>Methanococcaceae</taxon>
        <taxon>Methanococcus</taxon>
    </lineage>
</organism>
<dbReference type="KEGG" id="mmx:MmarC6_1469"/>
<dbReference type="HOGENOM" id="CLU_1092438_0_0_2"/>
<sequence length="254" mass="29859">MYTESEVFEKLISKAESESLDSKVFSIYNKIKNLLPVEYRNKYTFCLTKEEYLVVNITNYRVFAIYVEKKEFIIEICYPTEKIADLIPEILEKMPEKEDEIYNFNVAPCSAVCFKINQILKFSDLEWDYFVEAVHSLAKAKKSRLRDHNVDIIWNRDAELDSNSISMDRIKSEFKKLNESLKDKTPDLKKKTVRIIERRVIGKKVKVLNDYRCQICDALGLKQNSFLMKNSNNYYVETHHVIPVKELKPGTLAI</sequence>
<name>A9AAA9_METM6</name>
<reference evidence="1" key="1">
    <citation type="submission" date="2007-10" db="EMBL/GenBank/DDBJ databases">
        <title>Complete sequence of Methanococcus maripaludis C6.</title>
        <authorList>
            <consortium name="US DOE Joint Genome Institute"/>
            <person name="Copeland A."/>
            <person name="Lucas S."/>
            <person name="Lapidus A."/>
            <person name="Barry K."/>
            <person name="Glavina del Rio T."/>
            <person name="Dalin E."/>
            <person name="Tice H."/>
            <person name="Pitluck S."/>
            <person name="Clum A."/>
            <person name="Schmutz J."/>
            <person name="Larimer F."/>
            <person name="Land M."/>
            <person name="Hauser L."/>
            <person name="Kyrpides N."/>
            <person name="Mikhailova N."/>
            <person name="Sieprawska-Lupa M."/>
            <person name="Whitman W.B."/>
            <person name="Richardson P."/>
        </authorList>
    </citation>
    <scope>NUCLEOTIDE SEQUENCE [LARGE SCALE GENOMIC DNA]</scope>
    <source>
        <strain evidence="1">C6</strain>
    </source>
</reference>